<organism evidence="3 4">
    <name type="scientific">Trichosporon asahii var. asahii (strain ATCC 90039 / CBS 2479 / JCM 2466 / KCTC 7840 / NBRC 103889/ NCYC 2677 / UAMH 7654)</name>
    <name type="common">Yeast</name>
    <dbReference type="NCBI Taxonomy" id="1186058"/>
    <lineage>
        <taxon>Eukaryota</taxon>
        <taxon>Fungi</taxon>
        <taxon>Dikarya</taxon>
        <taxon>Basidiomycota</taxon>
        <taxon>Agaricomycotina</taxon>
        <taxon>Tremellomycetes</taxon>
        <taxon>Trichosporonales</taxon>
        <taxon>Trichosporonaceae</taxon>
        <taxon>Trichosporon</taxon>
    </lineage>
</organism>
<dbReference type="PANTHER" id="PTHR37992:SF1">
    <property type="entry name" value="DUF1774-DOMAIN-CONTAINING PROTEIN"/>
    <property type="match status" value="1"/>
</dbReference>
<reference evidence="3 4" key="1">
    <citation type="journal article" date="2012" name="Eukaryot. Cell">
        <title>Draft genome sequence of CBS 2479, the standard type strain of Trichosporon asahii.</title>
        <authorList>
            <person name="Yang R.Y."/>
            <person name="Li H.T."/>
            <person name="Zhu H."/>
            <person name="Zhou G.P."/>
            <person name="Wang M."/>
            <person name="Wang L."/>
        </authorList>
    </citation>
    <scope>NUCLEOTIDE SEQUENCE [LARGE SCALE GENOMIC DNA]</scope>
    <source>
        <strain evidence="4">ATCC 90039 / CBS 2479 / JCM 2466 / KCTC 7840 / NCYC 2677 / UAMH 7654</strain>
    </source>
</reference>
<protein>
    <submittedName>
        <fullName evidence="3">Uncharacterized protein</fullName>
    </submittedName>
</protein>
<evidence type="ECO:0000256" key="2">
    <source>
        <dbReference type="SAM" id="Phobius"/>
    </source>
</evidence>
<dbReference type="EMBL" id="ALBS01000034">
    <property type="protein sequence ID" value="EJT52117.1"/>
    <property type="molecule type" value="Genomic_DNA"/>
</dbReference>
<keyword evidence="2" id="KW-0472">Membrane</keyword>
<comment type="caution">
    <text evidence="3">The sequence shown here is derived from an EMBL/GenBank/DDBJ whole genome shotgun (WGS) entry which is preliminary data.</text>
</comment>
<dbReference type="OrthoDB" id="3342455at2759"/>
<gene>
    <name evidence="3" type="ORF">A1Q1_06655</name>
</gene>
<feature type="transmembrane region" description="Helical" evidence="2">
    <location>
        <begin position="280"/>
        <end position="300"/>
    </location>
</feature>
<keyword evidence="2" id="KW-1133">Transmembrane helix</keyword>
<dbReference type="HOGENOM" id="CLU_033260_0_0_1"/>
<feature type="transmembrane region" description="Helical" evidence="2">
    <location>
        <begin position="46"/>
        <end position="70"/>
    </location>
</feature>
<sequence length="349" mass="38356">MSASPSSNPADHAPPISSDHVESGQPEEYISMTQFRKSMQLVRLQIAIPISVLVSLGTAMVCTLAIHPGVKEISDQHPTLLTPNDTMTGAYWFVVYFLQIGFCLVLICARSDATKATLIHGVGMRYAIANWLIALAVALWTLQLFRSCALVVIVNTLNVISIHITLTKYPPSLKHPFDAIFIHGGVALLTAMLFELTWLHVGSVAMGWVIESKKHWAHYRWESTIAIAVVNVITAIWEAATNQHILPLASEYVALCLLLSSPRINPSMPDSGLPKPASEVITLICCLVLHPLAVVASYGIRRQRNQEGRIRLEEEVEEAEARAQQAQERAAAARRRAQQAGVDTDNGHH</sequence>
<feature type="transmembrane region" description="Helical" evidence="2">
    <location>
        <begin position="122"/>
        <end position="143"/>
    </location>
</feature>
<feature type="region of interest" description="Disordered" evidence="1">
    <location>
        <begin position="1"/>
        <end position="23"/>
    </location>
</feature>
<dbReference type="GeneID" id="25990167"/>
<dbReference type="VEuPathDB" id="FungiDB:A1Q1_06655"/>
<evidence type="ECO:0000313" key="3">
    <source>
        <dbReference type="EMBL" id="EJT52117.1"/>
    </source>
</evidence>
<name>J6FA68_TRIAS</name>
<feature type="region of interest" description="Disordered" evidence="1">
    <location>
        <begin position="321"/>
        <end position="349"/>
    </location>
</feature>
<dbReference type="PANTHER" id="PTHR37992">
    <property type="entry name" value="EXPRESSED PROTEIN"/>
    <property type="match status" value="1"/>
</dbReference>
<dbReference type="InterPro" id="IPR013920">
    <property type="entry name" value="DUF1774_fun"/>
</dbReference>
<accession>J6FA68</accession>
<feature type="transmembrane region" description="Helical" evidence="2">
    <location>
        <begin position="149"/>
        <end position="167"/>
    </location>
</feature>
<proteinExistence type="predicted"/>
<keyword evidence="2" id="KW-0812">Transmembrane</keyword>
<feature type="transmembrane region" description="Helical" evidence="2">
    <location>
        <begin position="90"/>
        <end position="110"/>
    </location>
</feature>
<dbReference type="Proteomes" id="UP000002748">
    <property type="component" value="Unassembled WGS sequence"/>
</dbReference>
<evidence type="ECO:0000313" key="4">
    <source>
        <dbReference type="Proteomes" id="UP000002748"/>
    </source>
</evidence>
<dbReference type="RefSeq" id="XP_014183179.1">
    <property type="nucleotide sequence ID" value="XM_014327704.1"/>
</dbReference>
<feature type="transmembrane region" description="Helical" evidence="2">
    <location>
        <begin position="179"/>
        <end position="199"/>
    </location>
</feature>
<dbReference type="KEGG" id="tasa:A1Q1_06655"/>
<evidence type="ECO:0000256" key="1">
    <source>
        <dbReference type="SAM" id="MobiDB-lite"/>
    </source>
</evidence>
<dbReference type="AlphaFoldDB" id="J6FA68"/>